<gene>
    <name evidence="4" type="primary">LTO1</name>
</gene>
<dbReference type="Pfam" id="PF09811">
    <property type="entry name" value="Yae1_N"/>
    <property type="match status" value="1"/>
</dbReference>
<accession>A0A8C3HCM5</accession>
<evidence type="ECO:0000259" key="3">
    <source>
        <dbReference type="Pfam" id="PF09811"/>
    </source>
</evidence>
<dbReference type="GeneTree" id="ENSGT00390000009426"/>
<feature type="region of interest" description="Disordered" evidence="2">
    <location>
        <begin position="1"/>
        <end position="35"/>
    </location>
</feature>
<keyword evidence="5" id="KW-1185">Reference proteome</keyword>
<reference evidence="4" key="3">
    <citation type="submission" date="2025-09" db="UniProtKB">
        <authorList>
            <consortium name="Ensembl"/>
        </authorList>
    </citation>
    <scope>IDENTIFICATION</scope>
</reference>
<organism evidence="4 5">
    <name type="scientific">Chrysemys picta bellii</name>
    <name type="common">Western painted turtle</name>
    <name type="synonym">Emys bellii</name>
    <dbReference type="NCBI Taxonomy" id="8478"/>
    <lineage>
        <taxon>Eukaryota</taxon>
        <taxon>Metazoa</taxon>
        <taxon>Chordata</taxon>
        <taxon>Craniata</taxon>
        <taxon>Vertebrata</taxon>
        <taxon>Euteleostomi</taxon>
        <taxon>Archelosauria</taxon>
        <taxon>Testudinata</taxon>
        <taxon>Testudines</taxon>
        <taxon>Cryptodira</taxon>
        <taxon>Durocryptodira</taxon>
        <taxon>Testudinoidea</taxon>
        <taxon>Emydidae</taxon>
        <taxon>Chrysemys</taxon>
    </lineage>
</organism>
<dbReference type="Ensembl" id="ENSCPBT00000018971.1">
    <property type="protein sequence ID" value="ENSCPBP00000016030.1"/>
    <property type="gene ID" value="ENSCPBG00000011826.1"/>
</dbReference>
<dbReference type="AlphaFoldDB" id="A0A8C3HCM5"/>
<evidence type="ECO:0000313" key="4">
    <source>
        <dbReference type="Ensembl" id="ENSCPBP00000016030.1"/>
    </source>
</evidence>
<reference evidence="4" key="1">
    <citation type="journal article" date="2015" name="Genome Biol. Evol.">
        <title>Physical Mapping and Refinement of the Painted Turtle Genome (Chrysemys picta) Inform Amniote Genome Evolution and Challenge Turtle-Bird Chromosomal Conservation.</title>
        <authorList>
            <person name="Badenhorst D."/>
            <person name="Hillier L.W."/>
            <person name="Literman R."/>
            <person name="Montiel E.E."/>
            <person name="Radhakrishnan S."/>
            <person name="Shen Y."/>
            <person name="Minx P."/>
            <person name="Janes D.E."/>
            <person name="Warren W.C."/>
            <person name="Edwards S.V."/>
            <person name="Valenzuela N."/>
        </authorList>
    </citation>
    <scope>NUCLEOTIDE SEQUENCE [LARGE SCALE GENOMIC DNA]</scope>
</reference>
<dbReference type="InterPro" id="IPR019191">
    <property type="entry name" value="Essential_protein_Yae1_N"/>
</dbReference>
<dbReference type="InterPro" id="IPR052436">
    <property type="entry name" value="LTO1_adapter"/>
</dbReference>
<sequence>PQGITHAQRETLPASTALPTRPRARAETSKPQTWEGKHEAIAAGACLRAKPRISWVPAWVPNHVSCPEPVLPRQGQAEQRILWPRFHGEGYQEGYAEGSHVGVIEGRRYGALHGAKIGSEIGYYLGFALTWQRLLHRSAEEKPSKKIKALESLIGMIQKYPYEDPTYDKLHEDLEKIRGKFKQVCSSLNIQSDFRINPERSALTF</sequence>
<evidence type="ECO:0000256" key="1">
    <source>
        <dbReference type="ARBA" id="ARBA00038090"/>
    </source>
</evidence>
<proteinExistence type="inferred from homology"/>
<reference evidence="4" key="2">
    <citation type="submission" date="2025-08" db="UniProtKB">
        <authorList>
            <consortium name="Ensembl"/>
        </authorList>
    </citation>
    <scope>IDENTIFICATION</scope>
</reference>
<name>A0A8C3HCM5_CHRPI</name>
<dbReference type="PANTHER" id="PTHR28532:SF1">
    <property type="entry name" value="ORAL CANCER OVEREXPRESSED 1"/>
    <property type="match status" value="1"/>
</dbReference>
<dbReference type="Proteomes" id="UP000694380">
    <property type="component" value="Chromosome 4"/>
</dbReference>
<protein>
    <submittedName>
        <fullName evidence="4">LTO1 maturation factor of ABCE1</fullName>
    </submittedName>
</protein>
<evidence type="ECO:0000256" key="2">
    <source>
        <dbReference type="SAM" id="MobiDB-lite"/>
    </source>
</evidence>
<comment type="similarity">
    <text evidence="1">Belongs to the LTO1 family.</text>
</comment>
<feature type="domain" description="Essential protein Yae1 N-terminal" evidence="3">
    <location>
        <begin position="90"/>
        <end position="128"/>
    </location>
</feature>
<dbReference type="PANTHER" id="PTHR28532">
    <property type="entry name" value="GEO13458P1"/>
    <property type="match status" value="1"/>
</dbReference>
<evidence type="ECO:0000313" key="5">
    <source>
        <dbReference type="Proteomes" id="UP000694380"/>
    </source>
</evidence>